<keyword evidence="7" id="KW-0560">Oxidoreductase</keyword>
<evidence type="ECO:0000256" key="11">
    <source>
        <dbReference type="ARBA" id="ARBA00023277"/>
    </source>
</evidence>
<keyword evidence="10" id="KW-1015">Disulfide bond</keyword>
<name>A0ABR3JZN5_9AGAR</name>
<feature type="chain" id="PRO_5047404375" description="lytic cellulose monooxygenase (C4-dehydrogenating)" evidence="16">
    <location>
        <begin position="19"/>
        <end position="235"/>
    </location>
</feature>
<evidence type="ECO:0000256" key="1">
    <source>
        <dbReference type="ARBA" id="ARBA00001973"/>
    </source>
</evidence>
<evidence type="ECO:0000256" key="6">
    <source>
        <dbReference type="ARBA" id="ARBA00023001"/>
    </source>
</evidence>
<keyword evidence="19" id="KW-1185">Reference proteome</keyword>
<keyword evidence="6" id="KW-0136">Cellulose degradation</keyword>
<evidence type="ECO:0000256" key="14">
    <source>
        <dbReference type="ARBA" id="ARBA00045077"/>
    </source>
</evidence>
<proteinExistence type="inferred from homology"/>
<comment type="similarity">
    <text evidence="13">Belongs to the polysaccharide monooxygenase AA9 family.</text>
</comment>
<evidence type="ECO:0000256" key="13">
    <source>
        <dbReference type="ARBA" id="ARBA00044502"/>
    </source>
</evidence>
<evidence type="ECO:0000256" key="4">
    <source>
        <dbReference type="ARBA" id="ARBA00022723"/>
    </source>
</evidence>
<dbReference type="EC" id="1.14.99.56" evidence="15"/>
<evidence type="ECO:0000256" key="2">
    <source>
        <dbReference type="ARBA" id="ARBA00004613"/>
    </source>
</evidence>
<evidence type="ECO:0000259" key="17">
    <source>
        <dbReference type="Pfam" id="PF03443"/>
    </source>
</evidence>
<comment type="subcellular location">
    <subcellularLocation>
        <location evidence="2">Secreted</location>
    </subcellularLocation>
</comment>
<evidence type="ECO:0000256" key="10">
    <source>
        <dbReference type="ARBA" id="ARBA00023157"/>
    </source>
</evidence>
<evidence type="ECO:0000256" key="12">
    <source>
        <dbReference type="ARBA" id="ARBA00023326"/>
    </source>
</evidence>
<keyword evidence="9" id="KW-0503">Monooxygenase</keyword>
<evidence type="ECO:0000256" key="16">
    <source>
        <dbReference type="SAM" id="SignalP"/>
    </source>
</evidence>
<keyword evidence="5 16" id="KW-0732">Signal</keyword>
<gene>
    <name evidence="18" type="ORF">HGRIS_005621</name>
</gene>
<evidence type="ECO:0000313" key="18">
    <source>
        <dbReference type="EMBL" id="KAL0960587.1"/>
    </source>
</evidence>
<keyword evidence="8" id="KW-0186">Copper</keyword>
<keyword evidence="4" id="KW-0479">Metal-binding</keyword>
<dbReference type="PANTHER" id="PTHR33353">
    <property type="entry name" value="PUTATIVE (AFU_ORTHOLOGUE AFUA_1G12560)-RELATED"/>
    <property type="match status" value="1"/>
</dbReference>
<evidence type="ECO:0000256" key="9">
    <source>
        <dbReference type="ARBA" id="ARBA00023033"/>
    </source>
</evidence>
<evidence type="ECO:0000256" key="8">
    <source>
        <dbReference type="ARBA" id="ARBA00023008"/>
    </source>
</evidence>
<reference evidence="19" key="1">
    <citation type="submission" date="2024-06" db="EMBL/GenBank/DDBJ databases">
        <title>Multi-omics analyses provide insights into the biosynthesis of the anticancer antibiotic pleurotin in Hohenbuehelia grisea.</title>
        <authorList>
            <person name="Weaver J.A."/>
            <person name="Alberti F."/>
        </authorList>
    </citation>
    <scope>NUCLEOTIDE SEQUENCE [LARGE SCALE GENOMIC DNA]</scope>
    <source>
        <strain evidence="19">T-177</strain>
    </source>
</reference>
<comment type="cofactor">
    <cofactor evidence="1">
        <name>Cu(2+)</name>
        <dbReference type="ChEBI" id="CHEBI:29036"/>
    </cofactor>
</comment>
<keyword evidence="12" id="KW-0624">Polysaccharide degradation</keyword>
<protein>
    <recommendedName>
        <fullName evidence="15">lytic cellulose monooxygenase (C4-dehydrogenating)</fullName>
        <ecNumber evidence="15">1.14.99.56</ecNumber>
    </recommendedName>
</protein>
<dbReference type="InterPro" id="IPR049892">
    <property type="entry name" value="AA9"/>
</dbReference>
<dbReference type="CDD" id="cd21175">
    <property type="entry name" value="LPMO_AA9"/>
    <property type="match status" value="1"/>
</dbReference>
<evidence type="ECO:0000256" key="5">
    <source>
        <dbReference type="ARBA" id="ARBA00022729"/>
    </source>
</evidence>
<dbReference type="Pfam" id="PF03443">
    <property type="entry name" value="AA9"/>
    <property type="match status" value="1"/>
</dbReference>
<sequence length="235" mass="24855">MRLSLVTFLTAAVQLAWGHYTFPDLIVNGTAAPDWQFVRITENHYSNGPVTDVKSQAIRCYELDSSSASQTQTATVVAGSTIGFKADNTMGHPGYFSAYLSPASPAANSPNAGLGKTWFKIWEWAPKWTASTGLIFDSENINQFTFTVPKSTPNGQYLVRGEQIALHAAGSANGAQFYVGCAQINVVGGGNGSPGPTTSFPGAYSGTEPGILINIYNLPAGYSGYTSPGPAVWRG</sequence>
<dbReference type="EMBL" id="JASNQZ010000001">
    <property type="protein sequence ID" value="KAL0960587.1"/>
    <property type="molecule type" value="Genomic_DNA"/>
</dbReference>
<evidence type="ECO:0000313" key="19">
    <source>
        <dbReference type="Proteomes" id="UP001556367"/>
    </source>
</evidence>
<organism evidence="18 19">
    <name type="scientific">Hohenbuehelia grisea</name>
    <dbReference type="NCBI Taxonomy" id="104357"/>
    <lineage>
        <taxon>Eukaryota</taxon>
        <taxon>Fungi</taxon>
        <taxon>Dikarya</taxon>
        <taxon>Basidiomycota</taxon>
        <taxon>Agaricomycotina</taxon>
        <taxon>Agaricomycetes</taxon>
        <taxon>Agaricomycetidae</taxon>
        <taxon>Agaricales</taxon>
        <taxon>Pleurotineae</taxon>
        <taxon>Pleurotaceae</taxon>
        <taxon>Hohenbuehelia</taxon>
    </lineage>
</organism>
<evidence type="ECO:0000256" key="7">
    <source>
        <dbReference type="ARBA" id="ARBA00023002"/>
    </source>
</evidence>
<dbReference type="InterPro" id="IPR005103">
    <property type="entry name" value="AA9_LPMO"/>
</dbReference>
<evidence type="ECO:0000256" key="3">
    <source>
        <dbReference type="ARBA" id="ARBA00022525"/>
    </source>
</evidence>
<feature type="domain" description="Auxiliary Activity family 9 catalytic" evidence="17">
    <location>
        <begin position="19"/>
        <end position="218"/>
    </location>
</feature>
<keyword evidence="11" id="KW-0119">Carbohydrate metabolism</keyword>
<dbReference type="PANTHER" id="PTHR33353:SF10">
    <property type="entry name" value="ENDO-BETA-1,4-GLUCANASE D"/>
    <property type="match status" value="1"/>
</dbReference>
<comment type="caution">
    <text evidence="18">The sequence shown here is derived from an EMBL/GenBank/DDBJ whole genome shotgun (WGS) entry which is preliminary data.</text>
</comment>
<accession>A0ABR3JZN5</accession>
<evidence type="ECO:0000256" key="15">
    <source>
        <dbReference type="ARBA" id="ARBA00047174"/>
    </source>
</evidence>
<feature type="signal peptide" evidence="16">
    <location>
        <begin position="1"/>
        <end position="18"/>
    </location>
</feature>
<comment type="catalytic activity">
    <reaction evidence="14">
        <text>[(1-&gt;4)-beta-D-glucosyl]n+m + reduced acceptor + O2 = 4-dehydro-beta-D-glucosyl-[(1-&gt;4)-beta-D-glucosyl]n-1 + [(1-&gt;4)-beta-D-glucosyl]m + acceptor + H2O.</text>
        <dbReference type="EC" id="1.14.99.56"/>
    </reaction>
</comment>
<keyword evidence="3" id="KW-0964">Secreted</keyword>
<dbReference type="Gene3D" id="2.70.50.70">
    <property type="match status" value="1"/>
</dbReference>
<dbReference type="Proteomes" id="UP001556367">
    <property type="component" value="Unassembled WGS sequence"/>
</dbReference>